<dbReference type="InterPro" id="IPR008727">
    <property type="entry name" value="PAAR_motif"/>
</dbReference>
<keyword evidence="2" id="KW-1185">Reference proteome</keyword>
<reference evidence="1 2" key="1">
    <citation type="submission" date="2021-04" db="EMBL/GenBank/DDBJ databases">
        <title>Whole genome sequence of Jiella sp. KSK16Y-1.</title>
        <authorList>
            <person name="Tuo L."/>
        </authorList>
    </citation>
    <scope>NUCLEOTIDE SEQUENCE [LARGE SCALE GENOMIC DNA]</scope>
    <source>
        <strain evidence="1 2">KSK16Y-1</strain>
    </source>
</reference>
<proteinExistence type="predicted"/>
<dbReference type="EMBL" id="JAGJCF010000015">
    <property type="protein sequence ID" value="MBP0617331.1"/>
    <property type="molecule type" value="Genomic_DNA"/>
</dbReference>
<organism evidence="1 2">
    <name type="scientific">Jiella mangrovi</name>
    <dbReference type="NCBI Taxonomy" id="2821407"/>
    <lineage>
        <taxon>Bacteria</taxon>
        <taxon>Pseudomonadati</taxon>
        <taxon>Pseudomonadota</taxon>
        <taxon>Alphaproteobacteria</taxon>
        <taxon>Hyphomicrobiales</taxon>
        <taxon>Aurantimonadaceae</taxon>
        <taxon>Jiella</taxon>
    </lineage>
</organism>
<name>A0ABS4BM84_9HYPH</name>
<dbReference type="Gene3D" id="3.40.390.10">
    <property type="entry name" value="Collagenase (Catalytic Domain)"/>
    <property type="match status" value="1"/>
</dbReference>
<protein>
    <submittedName>
        <fullName evidence="1">PAAR domain-containing protein</fullName>
    </submittedName>
</protein>
<dbReference type="Pfam" id="PF05488">
    <property type="entry name" value="PAAR_motif"/>
    <property type="match status" value="1"/>
</dbReference>
<dbReference type="RefSeq" id="WP_209595984.1">
    <property type="nucleotide sequence ID" value="NZ_JAGJCF010000015.1"/>
</dbReference>
<dbReference type="InterPro" id="IPR024079">
    <property type="entry name" value="MetalloPept_cat_dom_sf"/>
</dbReference>
<dbReference type="Gene3D" id="2.60.200.60">
    <property type="match status" value="1"/>
</dbReference>
<dbReference type="Proteomes" id="UP000678276">
    <property type="component" value="Unassembled WGS sequence"/>
</dbReference>
<evidence type="ECO:0000313" key="2">
    <source>
        <dbReference type="Proteomes" id="UP000678276"/>
    </source>
</evidence>
<accession>A0ABS4BM84</accession>
<comment type="caution">
    <text evidence="1">The sequence shown here is derived from an EMBL/GenBank/DDBJ whole genome shotgun (WGS) entry which is preliminary data.</text>
</comment>
<evidence type="ECO:0000313" key="1">
    <source>
        <dbReference type="EMBL" id="MBP0617331.1"/>
    </source>
</evidence>
<gene>
    <name evidence="1" type="ORF">J6595_17225</name>
</gene>
<dbReference type="SUPFAM" id="SSF55486">
    <property type="entry name" value="Metalloproteases ('zincins'), catalytic domain"/>
    <property type="match status" value="1"/>
</dbReference>
<sequence>MPTGPAARRLDPVAHKVPGKLLPGPASANVIIGGKPAWRGIPIGNAVGLRAAKTASDTRIQIAEAATRAAMATPAAPAAKAAEIAIKAAELAGISATITAVSGGADKHLCRHGPGVVIDGSPTVLINGLPACRQGDTILEASGKSNRIAMGCASVIIGQQSLGRYAPQGVKFPIPAAPPVYPTIKDKDIPPECSFLRKTETVGAEKKHFDRIRKNYKLISAACTKHVFPGDTEATNSHEYVVLIGSNKIKIISPATYPKIKPPKSMPLAETIAIGLGSVPAQQLATMKEVVISPNKNPLDEYWEKKYNIPNFVSGATGGAGRVTFYPNNSNSNSAWIESTLIHEGGHIYQQEIWKDEINKQAWQEAMKFDPRSPSKYSDTDIAEDFAESMVAYTLSKGTKCEETAKKLFPNRYAILDALSQRDH</sequence>